<dbReference type="AlphaFoldDB" id="A0A0R1Q9J4"/>
<reference evidence="2 3" key="1">
    <citation type="journal article" date="2015" name="Genome Announc.">
        <title>Expanding the biotechnology potential of lactobacilli through comparative genomics of 213 strains and associated genera.</title>
        <authorList>
            <person name="Sun Z."/>
            <person name="Harris H.M."/>
            <person name="McCann A."/>
            <person name="Guo C."/>
            <person name="Argimon S."/>
            <person name="Zhang W."/>
            <person name="Yang X."/>
            <person name="Jeffery I.B."/>
            <person name="Cooney J.C."/>
            <person name="Kagawa T.F."/>
            <person name="Liu W."/>
            <person name="Song Y."/>
            <person name="Salvetti E."/>
            <person name="Wrobel A."/>
            <person name="Rasinkangas P."/>
            <person name="Parkhill J."/>
            <person name="Rea M.C."/>
            <person name="O'Sullivan O."/>
            <person name="Ritari J."/>
            <person name="Douillard F.P."/>
            <person name="Paul Ross R."/>
            <person name="Yang R."/>
            <person name="Briner A.E."/>
            <person name="Felis G.E."/>
            <person name="de Vos W.M."/>
            <person name="Barrangou R."/>
            <person name="Klaenhammer T.R."/>
            <person name="Caufield P.W."/>
            <person name="Cui Y."/>
            <person name="Zhang H."/>
            <person name="O'Toole P.W."/>
        </authorList>
    </citation>
    <scope>NUCLEOTIDE SEQUENCE [LARGE SCALE GENOMIC DNA]</scope>
    <source>
        <strain evidence="2 3">DSM 13343</strain>
    </source>
</reference>
<name>A0A0R1Q9J4_9LACO</name>
<dbReference type="Proteomes" id="UP000051790">
    <property type="component" value="Unassembled WGS sequence"/>
</dbReference>
<evidence type="ECO:0000313" key="2">
    <source>
        <dbReference type="EMBL" id="KRL41206.1"/>
    </source>
</evidence>
<proteinExistence type="predicted"/>
<evidence type="ECO:0000313" key="3">
    <source>
        <dbReference type="Proteomes" id="UP000051790"/>
    </source>
</evidence>
<keyword evidence="3" id="KW-1185">Reference proteome</keyword>
<comment type="caution">
    <text evidence="2">The sequence shown here is derived from an EMBL/GenBank/DDBJ whole genome shotgun (WGS) entry which is preliminary data.</text>
</comment>
<keyword evidence="1" id="KW-0812">Transmembrane</keyword>
<feature type="transmembrane region" description="Helical" evidence="1">
    <location>
        <begin position="39"/>
        <end position="60"/>
    </location>
</feature>
<protein>
    <submittedName>
        <fullName evidence="2">Uncharacterized protein</fullName>
    </submittedName>
</protein>
<gene>
    <name evidence="2" type="ORF">FD01_GL002193</name>
</gene>
<accession>A0A0R1Q9J4</accession>
<keyword evidence="1" id="KW-0472">Membrane</keyword>
<dbReference type="PATRIC" id="fig|1423769.4.peg.2360"/>
<sequence>MSKEFDFAESARYIMDIKNIGHLVEEIAMKRNDEMDQMFSNQGLMAAYIYLILMLAGYTFW</sequence>
<dbReference type="EMBL" id="AZEU01000253">
    <property type="protein sequence ID" value="KRL41206.1"/>
    <property type="molecule type" value="Genomic_DNA"/>
</dbReference>
<keyword evidence="1" id="KW-1133">Transmembrane helix</keyword>
<organism evidence="2 3">
    <name type="scientific">Lacticaseibacillus manihotivorans DSM 13343 = JCM 12514</name>
    <dbReference type="NCBI Taxonomy" id="1423769"/>
    <lineage>
        <taxon>Bacteria</taxon>
        <taxon>Bacillati</taxon>
        <taxon>Bacillota</taxon>
        <taxon>Bacilli</taxon>
        <taxon>Lactobacillales</taxon>
        <taxon>Lactobacillaceae</taxon>
        <taxon>Lacticaseibacillus</taxon>
    </lineage>
</organism>
<evidence type="ECO:0000256" key="1">
    <source>
        <dbReference type="SAM" id="Phobius"/>
    </source>
</evidence>